<proteinExistence type="predicted"/>
<dbReference type="GO" id="GO:0003824">
    <property type="term" value="F:catalytic activity"/>
    <property type="evidence" value="ECO:0007669"/>
    <property type="project" value="InterPro"/>
</dbReference>
<evidence type="ECO:0000259" key="1">
    <source>
        <dbReference type="PROSITE" id="PS51340"/>
    </source>
</evidence>
<organism evidence="2 3">
    <name type="scientific">Streptomyces longwoodensis</name>
    <dbReference type="NCBI Taxonomy" id="68231"/>
    <lineage>
        <taxon>Bacteria</taxon>
        <taxon>Bacillati</taxon>
        <taxon>Actinomycetota</taxon>
        <taxon>Actinomycetes</taxon>
        <taxon>Kitasatosporales</taxon>
        <taxon>Streptomycetaceae</taxon>
        <taxon>Streptomyces</taxon>
    </lineage>
</organism>
<gene>
    <name evidence="2" type="ORF">AQJ30_03005</name>
</gene>
<dbReference type="EMBL" id="LMWS01000004">
    <property type="protein sequence ID" value="KUN41283.1"/>
    <property type="molecule type" value="Genomic_DNA"/>
</dbReference>
<dbReference type="GO" id="GO:0030151">
    <property type="term" value="F:molybdenum ion binding"/>
    <property type="evidence" value="ECO:0007669"/>
    <property type="project" value="InterPro"/>
</dbReference>
<dbReference type="GO" id="GO:0030170">
    <property type="term" value="F:pyridoxal phosphate binding"/>
    <property type="evidence" value="ECO:0007669"/>
    <property type="project" value="InterPro"/>
</dbReference>
<evidence type="ECO:0000313" key="3">
    <source>
        <dbReference type="Proteomes" id="UP000053271"/>
    </source>
</evidence>
<dbReference type="STRING" id="68231.AQJ30_03005"/>
<reference evidence="2 3" key="1">
    <citation type="submission" date="2015-10" db="EMBL/GenBank/DDBJ databases">
        <title>Draft genome sequence of Streptomyces longwoodensis DSM 41677, type strain for the species Streptomyces longwoodensis.</title>
        <authorList>
            <person name="Ruckert C."/>
            <person name="Winkler A."/>
            <person name="Kalinowski J."/>
            <person name="Kampfer P."/>
            <person name="Glaeser S."/>
        </authorList>
    </citation>
    <scope>NUCLEOTIDE SEQUENCE [LARGE SCALE GENOMIC DNA]</scope>
    <source>
        <strain evidence="2 3">DSM 41677</strain>
    </source>
</reference>
<dbReference type="RefSeq" id="WP_067228246.1">
    <property type="nucleotide sequence ID" value="NZ_JBFAEE010000027.1"/>
</dbReference>
<dbReference type="InterPro" id="IPR005302">
    <property type="entry name" value="MoCF_Sase_C"/>
</dbReference>
<dbReference type="GeneID" id="91423593"/>
<dbReference type="SUPFAM" id="SSF50800">
    <property type="entry name" value="PK beta-barrel domain-like"/>
    <property type="match status" value="1"/>
</dbReference>
<dbReference type="InterPro" id="IPR011037">
    <property type="entry name" value="Pyrv_Knase-like_insert_dom_sf"/>
</dbReference>
<keyword evidence="3" id="KW-1185">Reference proteome</keyword>
<protein>
    <submittedName>
        <fullName evidence="2">Molybdenum cofactor biosysynthesis protein</fullName>
    </submittedName>
</protein>
<dbReference type="PROSITE" id="PS51340">
    <property type="entry name" value="MOSC"/>
    <property type="match status" value="1"/>
</dbReference>
<accession>A0A101R413</accession>
<sequence>MIRVEVVQLLVSPAHRYAGRPADGPSPGPDDERVESVEVRRHLGLVGDRYYARPAHRDASVTLMAEENLPRAIAPWADLRHTRRNVLLRGVDVDALVGATVELDCGSGPVRFAVNRPARPCAWMDATLGPGAQRALRGGGGVRCTPLSDGILTVGGAAFRVVPADDDGPAGG</sequence>
<dbReference type="AlphaFoldDB" id="A0A101R413"/>
<comment type="caution">
    <text evidence="2">The sequence shown here is derived from an EMBL/GenBank/DDBJ whole genome shotgun (WGS) entry which is preliminary data.</text>
</comment>
<feature type="domain" description="MOSC" evidence="1">
    <location>
        <begin position="31"/>
        <end position="161"/>
    </location>
</feature>
<name>A0A101R413_9ACTN</name>
<evidence type="ECO:0000313" key="2">
    <source>
        <dbReference type="EMBL" id="KUN41283.1"/>
    </source>
</evidence>
<dbReference type="Proteomes" id="UP000053271">
    <property type="component" value="Unassembled WGS sequence"/>
</dbReference>